<dbReference type="Pfam" id="PF00486">
    <property type="entry name" value="Trans_reg_C"/>
    <property type="match status" value="1"/>
</dbReference>
<sequence length="273" mass="30650">MSDTIILNGRVIYNKITATLMDVEQKKDAITLTTPANNCLQILLDNGTEITTQKELFEEVWEKHGIPINANTLYQNIAMIRKAFRQLGVEEEIIVTIPRRGMVIADSVQIADFIADPASPEEYADEAEVPDNAIHAEQRPADVVEQSAAAPGNIKRRVMLTLLYIVVMTLTGFAASFAYHVYQNTQSRFYSYRHLGDAQQCQIYTDSRGENKSLPAVAERLAKSGLRCDHRERVYVSSFSGTPRESFILCDGDILVATSQCRSQYRSFSEGMR</sequence>
<keyword evidence="3" id="KW-0812">Transmembrane</keyword>
<comment type="caution">
    <text evidence="5">The sequence shown here is derived from an EMBL/GenBank/DDBJ whole genome shotgun (WGS) entry which is preliminary data.</text>
</comment>
<proteinExistence type="predicted"/>
<protein>
    <recommendedName>
        <fullName evidence="4">OmpR/PhoB-type domain-containing protein</fullName>
    </recommendedName>
</protein>
<dbReference type="Proteomes" id="UP000185770">
    <property type="component" value="Unassembled WGS sequence"/>
</dbReference>
<feature type="transmembrane region" description="Helical" evidence="3">
    <location>
        <begin position="162"/>
        <end position="182"/>
    </location>
</feature>
<evidence type="ECO:0000313" key="6">
    <source>
        <dbReference type="Proteomes" id="UP000185770"/>
    </source>
</evidence>
<evidence type="ECO:0000256" key="3">
    <source>
        <dbReference type="SAM" id="Phobius"/>
    </source>
</evidence>
<dbReference type="SUPFAM" id="SSF46894">
    <property type="entry name" value="C-terminal effector domain of the bipartite response regulators"/>
    <property type="match status" value="1"/>
</dbReference>
<dbReference type="GO" id="GO:0000160">
    <property type="term" value="P:phosphorelay signal transduction system"/>
    <property type="evidence" value="ECO:0007669"/>
    <property type="project" value="InterPro"/>
</dbReference>
<accession>A0A1Q4P4D5</accession>
<dbReference type="GO" id="GO:0003677">
    <property type="term" value="F:DNA binding"/>
    <property type="evidence" value="ECO:0007669"/>
    <property type="project" value="UniProtKB-UniRule"/>
</dbReference>
<evidence type="ECO:0000259" key="4">
    <source>
        <dbReference type="PROSITE" id="PS51755"/>
    </source>
</evidence>
<dbReference type="Gene3D" id="1.10.10.10">
    <property type="entry name" value="Winged helix-like DNA-binding domain superfamily/Winged helix DNA-binding domain"/>
    <property type="match status" value="1"/>
</dbReference>
<dbReference type="EMBL" id="MJAO01000004">
    <property type="protein sequence ID" value="OKB67957.1"/>
    <property type="molecule type" value="Genomic_DNA"/>
</dbReference>
<evidence type="ECO:0000256" key="1">
    <source>
        <dbReference type="ARBA" id="ARBA00023125"/>
    </source>
</evidence>
<dbReference type="PROSITE" id="PS51755">
    <property type="entry name" value="OMPR_PHOB"/>
    <property type="match status" value="1"/>
</dbReference>
<keyword evidence="3" id="KW-1133">Transmembrane helix</keyword>
<gene>
    <name evidence="5" type="ORF">BHU62_05830</name>
</gene>
<feature type="DNA-binding region" description="OmpR/PhoB-type" evidence="2">
    <location>
        <begin position="2"/>
        <end position="106"/>
    </location>
</feature>
<dbReference type="InterPro" id="IPR016032">
    <property type="entry name" value="Sig_transdc_resp-reg_C-effctor"/>
</dbReference>
<keyword evidence="3" id="KW-0472">Membrane</keyword>
<dbReference type="GO" id="GO:0006355">
    <property type="term" value="P:regulation of DNA-templated transcription"/>
    <property type="evidence" value="ECO:0007669"/>
    <property type="project" value="InterPro"/>
</dbReference>
<dbReference type="OrthoDB" id="7003224at2"/>
<feature type="domain" description="OmpR/PhoB-type" evidence="4">
    <location>
        <begin position="2"/>
        <end position="106"/>
    </location>
</feature>
<evidence type="ECO:0000256" key="2">
    <source>
        <dbReference type="PROSITE-ProRule" id="PRU01091"/>
    </source>
</evidence>
<name>A0A1Q4P4D5_SERMA</name>
<dbReference type="InterPro" id="IPR001867">
    <property type="entry name" value="OmpR/PhoB-type_DNA-bd"/>
</dbReference>
<dbReference type="InterPro" id="IPR036388">
    <property type="entry name" value="WH-like_DNA-bd_sf"/>
</dbReference>
<reference evidence="5 6" key="1">
    <citation type="submission" date="2016-09" db="EMBL/GenBank/DDBJ databases">
        <title>Serratia marcescens MSU-97 and epiphytic antimycotic-producing bacteria.</title>
        <authorList>
            <person name="Matilla M.A."/>
        </authorList>
    </citation>
    <scope>NUCLEOTIDE SEQUENCE [LARGE SCALE GENOMIC DNA]</scope>
    <source>
        <strain evidence="5 6">MSU-97</strain>
    </source>
</reference>
<organism evidence="5 6">
    <name type="scientific">Serratia marcescens</name>
    <dbReference type="NCBI Taxonomy" id="615"/>
    <lineage>
        <taxon>Bacteria</taxon>
        <taxon>Pseudomonadati</taxon>
        <taxon>Pseudomonadota</taxon>
        <taxon>Gammaproteobacteria</taxon>
        <taxon>Enterobacterales</taxon>
        <taxon>Yersiniaceae</taxon>
        <taxon>Serratia</taxon>
    </lineage>
</organism>
<evidence type="ECO:0000313" key="5">
    <source>
        <dbReference type="EMBL" id="OKB67957.1"/>
    </source>
</evidence>
<dbReference type="RefSeq" id="WP_073529645.1">
    <property type="nucleotide sequence ID" value="NZ_MJAO01000004.1"/>
</dbReference>
<dbReference type="SMART" id="SM00862">
    <property type="entry name" value="Trans_reg_C"/>
    <property type="match status" value="1"/>
</dbReference>
<dbReference type="AlphaFoldDB" id="A0A1Q4P4D5"/>
<keyword evidence="1 2" id="KW-0238">DNA-binding</keyword>